<gene>
    <name evidence="1" type="ORF">SLAVMIC_00778</name>
</gene>
<proteinExistence type="predicted"/>
<accession>A0A8D9FQI2</accession>
<dbReference type="EMBL" id="OU342829">
    <property type="protein sequence ID" value="CAG7581308.1"/>
    <property type="molecule type" value="Genomic_DNA"/>
</dbReference>
<name>A0A8D9FQI2_9VIRU</name>
<reference evidence="1" key="1">
    <citation type="submission" date="2021-06" db="EMBL/GenBank/DDBJ databases">
        <authorList>
            <person name="Gannon L."/>
            <person name="Redgwell R T."/>
            <person name="Michniewski S."/>
            <person name="Harrison D C."/>
            <person name="Millard A."/>
        </authorList>
    </citation>
    <scope>NUCLEOTIDE SEQUENCE</scope>
</reference>
<sequence>MKLNEKSAYYMIVSGTHPMQDEYTNRVFTSKLEDALYLKEYKIVKLGNGHDNISFLAYKENAEDNNNELRYDAIELMDSFYQDSVIVKYYNESKVKRILKDGSERTVGLSNYNGDTDNSYFNEGFSFSFVDQEEFFIPKKSSDIKVGMIVEIKNNKNQWTPKEVVNPEKEWNKMYHLLVKYGRIRCLKD</sequence>
<protein>
    <submittedName>
        <fullName evidence="1">Uncharacterized protein</fullName>
    </submittedName>
</protein>
<evidence type="ECO:0000313" key="1">
    <source>
        <dbReference type="EMBL" id="CAG7581308.1"/>
    </source>
</evidence>
<organism evidence="1">
    <name type="scientific">uncultured marine phage</name>
    <dbReference type="NCBI Taxonomy" id="707152"/>
    <lineage>
        <taxon>Viruses</taxon>
        <taxon>environmental samples</taxon>
    </lineage>
</organism>